<comment type="caution">
    <text evidence="2">The sequence shown here is derived from an EMBL/GenBank/DDBJ whole genome shotgun (WGS) entry which is preliminary data.</text>
</comment>
<evidence type="ECO:0000313" key="2">
    <source>
        <dbReference type="EMBL" id="KAF4133930.1"/>
    </source>
</evidence>
<protein>
    <submittedName>
        <fullName evidence="2">Uncharacterized protein</fullName>
    </submittedName>
</protein>
<organism evidence="2 3">
    <name type="scientific">Phytophthora infestans</name>
    <name type="common">Potato late blight agent</name>
    <name type="synonym">Botrytis infestans</name>
    <dbReference type="NCBI Taxonomy" id="4787"/>
    <lineage>
        <taxon>Eukaryota</taxon>
        <taxon>Sar</taxon>
        <taxon>Stramenopiles</taxon>
        <taxon>Oomycota</taxon>
        <taxon>Peronosporomycetes</taxon>
        <taxon>Peronosporales</taxon>
        <taxon>Peronosporaceae</taxon>
        <taxon>Phytophthora</taxon>
    </lineage>
</organism>
<dbReference type="Proteomes" id="UP000704712">
    <property type="component" value="Unassembled WGS sequence"/>
</dbReference>
<evidence type="ECO:0000313" key="3">
    <source>
        <dbReference type="Proteomes" id="UP000704712"/>
    </source>
</evidence>
<dbReference type="AlphaFoldDB" id="A0A8S9TZX9"/>
<gene>
    <name evidence="2" type="ORF">GN958_ATG16896</name>
</gene>
<accession>A0A8S9TZX9</accession>
<sequence>MHLTTACTPTAVGAAFEKSAAESESEDEDQGSSGVGRGHEVATAVEGSSKRRSVFSPAKATLSKKTKKDAVLSTLASSISTLVIHTVSKPSEQERTEITSVQKALASMRHDILQVSGRVVEMEAKFNAATDNKFRRRDESGTRKYYMTTHTNESGYMKLNAH</sequence>
<reference evidence="2" key="1">
    <citation type="submission" date="2020-03" db="EMBL/GenBank/DDBJ databases">
        <title>Hybrid Assembly of Korean Phytophthora infestans isolates.</title>
        <authorList>
            <person name="Prokchorchik M."/>
            <person name="Lee Y."/>
            <person name="Seo J."/>
            <person name="Cho J.-H."/>
            <person name="Park Y.-E."/>
            <person name="Jang D.-C."/>
            <person name="Im J.-S."/>
            <person name="Choi J.-G."/>
            <person name="Park H.-J."/>
            <person name="Lee G.-B."/>
            <person name="Lee Y.-G."/>
            <person name="Hong S.-Y."/>
            <person name="Cho K."/>
            <person name="Sohn K.H."/>
        </authorList>
    </citation>
    <scope>NUCLEOTIDE SEQUENCE</scope>
    <source>
        <strain evidence="2">KR_2_A2</strain>
    </source>
</reference>
<dbReference type="EMBL" id="JAACNO010002357">
    <property type="protein sequence ID" value="KAF4133930.1"/>
    <property type="molecule type" value="Genomic_DNA"/>
</dbReference>
<evidence type="ECO:0000256" key="1">
    <source>
        <dbReference type="SAM" id="MobiDB-lite"/>
    </source>
</evidence>
<feature type="region of interest" description="Disordered" evidence="1">
    <location>
        <begin position="16"/>
        <end position="68"/>
    </location>
</feature>
<name>A0A8S9TZX9_PHYIN</name>
<proteinExistence type="predicted"/>